<feature type="non-terminal residue" evidence="1">
    <location>
        <position position="1"/>
    </location>
</feature>
<name>A0A8T1TCP9_CHESE</name>
<comment type="caution">
    <text evidence="1">The sequence shown here is derived from an EMBL/GenBank/DDBJ whole genome shotgun (WGS) entry which is preliminary data.</text>
</comment>
<dbReference type="EMBL" id="JAHGAV010000012">
    <property type="protein sequence ID" value="KAG6939236.1"/>
    <property type="molecule type" value="Genomic_DNA"/>
</dbReference>
<sequence>MAPSRIELTTLGLAAADYPQLKAEILARSGVTTAVRAQRYHEW</sequence>
<reference evidence="1 2" key="1">
    <citation type="journal article" date="2020" name="G3 (Bethesda)">
        <title>Draft Genome of the Common Snapping Turtle, Chelydra serpentina, a Model for Phenotypic Plasticity in Reptiles.</title>
        <authorList>
            <person name="Das D."/>
            <person name="Singh S.K."/>
            <person name="Bierstedt J."/>
            <person name="Erickson A."/>
            <person name="Galli G.L.J."/>
            <person name="Crossley D.A. 2nd"/>
            <person name="Rhen T."/>
        </authorList>
    </citation>
    <scope>NUCLEOTIDE SEQUENCE [LARGE SCALE GENOMIC DNA]</scope>
    <source>
        <strain evidence="1">KW</strain>
    </source>
</reference>
<proteinExistence type="predicted"/>
<dbReference type="AlphaFoldDB" id="A0A8T1TCP9"/>
<keyword evidence="2" id="KW-1185">Reference proteome</keyword>
<gene>
    <name evidence="1" type="ORF">G0U57_002470</name>
</gene>
<accession>A0A8T1TCP9</accession>
<organism evidence="1 2">
    <name type="scientific">Chelydra serpentina</name>
    <name type="common">Snapping turtle</name>
    <name type="synonym">Testudo serpentina</name>
    <dbReference type="NCBI Taxonomy" id="8475"/>
    <lineage>
        <taxon>Eukaryota</taxon>
        <taxon>Metazoa</taxon>
        <taxon>Chordata</taxon>
        <taxon>Craniata</taxon>
        <taxon>Vertebrata</taxon>
        <taxon>Euteleostomi</taxon>
        <taxon>Archelosauria</taxon>
        <taxon>Testudinata</taxon>
        <taxon>Testudines</taxon>
        <taxon>Cryptodira</taxon>
        <taxon>Durocryptodira</taxon>
        <taxon>Americhelydia</taxon>
        <taxon>Chelydroidea</taxon>
        <taxon>Chelydridae</taxon>
        <taxon>Chelydra</taxon>
    </lineage>
</organism>
<protein>
    <submittedName>
        <fullName evidence="1">Uncharacterized protein</fullName>
    </submittedName>
</protein>
<evidence type="ECO:0000313" key="2">
    <source>
        <dbReference type="Proteomes" id="UP000765507"/>
    </source>
</evidence>
<evidence type="ECO:0000313" key="1">
    <source>
        <dbReference type="EMBL" id="KAG6939236.1"/>
    </source>
</evidence>
<dbReference type="Proteomes" id="UP000765507">
    <property type="component" value="Unassembled WGS sequence"/>
</dbReference>